<dbReference type="InterPro" id="IPR023298">
    <property type="entry name" value="ATPase_P-typ_TM_dom_sf"/>
</dbReference>
<comment type="caution">
    <text evidence="6">The sequence shown here is derived from an EMBL/GenBank/DDBJ whole genome shotgun (WGS) entry which is preliminary data.</text>
</comment>
<evidence type="ECO:0000313" key="6">
    <source>
        <dbReference type="EMBL" id="NXL08174.1"/>
    </source>
</evidence>
<keyword evidence="7" id="KW-1185">Reference proteome</keyword>
<feature type="transmembrane region" description="Helical" evidence="4">
    <location>
        <begin position="39"/>
        <end position="61"/>
    </location>
</feature>
<evidence type="ECO:0000256" key="1">
    <source>
        <dbReference type="ARBA" id="ARBA00004141"/>
    </source>
</evidence>
<evidence type="ECO:0000256" key="3">
    <source>
        <dbReference type="ARBA" id="ARBA00022842"/>
    </source>
</evidence>
<organism evidence="6 7">
    <name type="scientific">Mesembrinibis cayennensis</name>
    <dbReference type="NCBI Taxonomy" id="1118748"/>
    <lineage>
        <taxon>Eukaryota</taxon>
        <taxon>Metazoa</taxon>
        <taxon>Chordata</taxon>
        <taxon>Craniata</taxon>
        <taxon>Vertebrata</taxon>
        <taxon>Euteleostomi</taxon>
        <taxon>Archelosauria</taxon>
        <taxon>Archosauria</taxon>
        <taxon>Dinosauria</taxon>
        <taxon>Saurischia</taxon>
        <taxon>Theropoda</taxon>
        <taxon>Coelurosauria</taxon>
        <taxon>Aves</taxon>
        <taxon>Neognathae</taxon>
        <taxon>Neoaves</taxon>
        <taxon>Aequornithes</taxon>
        <taxon>Pelecaniformes</taxon>
        <taxon>Threskiornithidae</taxon>
        <taxon>Mesembrinibis</taxon>
    </lineage>
</organism>
<keyword evidence="2" id="KW-0479">Metal-binding</keyword>
<dbReference type="GO" id="GO:0005802">
    <property type="term" value="C:trans-Golgi network"/>
    <property type="evidence" value="ECO:0007669"/>
    <property type="project" value="TreeGrafter"/>
</dbReference>
<dbReference type="Proteomes" id="UP000574277">
    <property type="component" value="Unassembled WGS sequence"/>
</dbReference>
<reference evidence="6 7" key="1">
    <citation type="submission" date="2019-09" db="EMBL/GenBank/DDBJ databases">
        <title>Bird 10,000 Genomes (B10K) Project - Family phase.</title>
        <authorList>
            <person name="Zhang G."/>
        </authorList>
    </citation>
    <scope>NUCLEOTIDE SEQUENCE [LARGE SCALE GENOMIC DNA]</scope>
    <source>
        <strain evidence="6">B10K-DU-001-44</strain>
        <tissue evidence="6">Muscle</tissue>
    </source>
</reference>
<feature type="domain" description="P-type ATPase C-terminal" evidence="5">
    <location>
        <begin position="4"/>
        <end position="62"/>
    </location>
</feature>
<feature type="non-terminal residue" evidence="6">
    <location>
        <position position="62"/>
    </location>
</feature>
<accession>A0A7L0PPY0</accession>
<dbReference type="GO" id="GO:0005886">
    <property type="term" value="C:plasma membrane"/>
    <property type="evidence" value="ECO:0007669"/>
    <property type="project" value="TreeGrafter"/>
</dbReference>
<protein>
    <submittedName>
        <fullName evidence="6">AT8B1 ATPase</fullName>
    </submittedName>
</protein>
<feature type="non-terminal residue" evidence="6">
    <location>
        <position position="1"/>
    </location>
</feature>
<evidence type="ECO:0000313" key="7">
    <source>
        <dbReference type="Proteomes" id="UP000574277"/>
    </source>
</evidence>
<dbReference type="PANTHER" id="PTHR24092">
    <property type="entry name" value="PROBABLE PHOSPHOLIPID-TRANSPORTING ATPASE"/>
    <property type="match status" value="1"/>
</dbReference>
<proteinExistence type="predicted"/>
<dbReference type="InterPro" id="IPR032630">
    <property type="entry name" value="P_typ_ATPase_c"/>
</dbReference>
<keyword evidence="4" id="KW-0472">Membrane</keyword>
<name>A0A7L0PPY0_9AVES</name>
<keyword evidence="4" id="KW-1133">Transmembrane helix</keyword>
<dbReference type="GO" id="GO:0140326">
    <property type="term" value="F:ATPase-coupled intramembrane lipid transporter activity"/>
    <property type="evidence" value="ECO:0007669"/>
    <property type="project" value="TreeGrafter"/>
</dbReference>
<dbReference type="GO" id="GO:0046872">
    <property type="term" value="F:metal ion binding"/>
    <property type="evidence" value="ECO:0007669"/>
    <property type="project" value="UniProtKB-KW"/>
</dbReference>
<keyword evidence="4" id="KW-0812">Transmembrane</keyword>
<dbReference type="AlphaFoldDB" id="A0A7L0PPY0"/>
<gene>
    <name evidence="6" type="primary">Atp8b1_0</name>
    <name evidence="6" type="ORF">MESCAY_R15640</name>
</gene>
<dbReference type="GO" id="GO:0007030">
    <property type="term" value="P:Golgi organization"/>
    <property type="evidence" value="ECO:0007669"/>
    <property type="project" value="TreeGrafter"/>
</dbReference>
<keyword evidence="3" id="KW-0460">Magnesium</keyword>
<sequence>MQAVLSSDFSFAQFRYLQRLLLVHGRWSYIRMCKFLKYFFYKNFAFTLLHFWYGFFCGFSAQ</sequence>
<evidence type="ECO:0000259" key="5">
    <source>
        <dbReference type="Pfam" id="PF16212"/>
    </source>
</evidence>
<dbReference type="Pfam" id="PF16212">
    <property type="entry name" value="PhoLip_ATPase_C"/>
    <property type="match status" value="1"/>
</dbReference>
<dbReference type="GO" id="GO:0045332">
    <property type="term" value="P:phospholipid translocation"/>
    <property type="evidence" value="ECO:0007669"/>
    <property type="project" value="TreeGrafter"/>
</dbReference>
<dbReference type="EMBL" id="VXAT01014534">
    <property type="protein sequence ID" value="NXL08174.1"/>
    <property type="molecule type" value="Genomic_DNA"/>
</dbReference>
<evidence type="ECO:0000256" key="4">
    <source>
        <dbReference type="SAM" id="Phobius"/>
    </source>
</evidence>
<dbReference type="PANTHER" id="PTHR24092:SF190">
    <property type="entry name" value="PHOSPHOLIPID-TRANSPORTING ATPASE"/>
    <property type="match status" value="1"/>
</dbReference>
<evidence type="ECO:0000256" key="2">
    <source>
        <dbReference type="ARBA" id="ARBA00022723"/>
    </source>
</evidence>
<comment type="subcellular location">
    <subcellularLocation>
        <location evidence="1">Membrane</location>
        <topology evidence="1">Multi-pass membrane protein</topology>
    </subcellularLocation>
</comment>
<dbReference type="SUPFAM" id="SSF81665">
    <property type="entry name" value="Calcium ATPase, transmembrane domain M"/>
    <property type="match status" value="1"/>
</dbReference>